<proteinExistence type="inferred from homology"/>
<evidence type="ECO:0000313" key="5">
    <source>
        <dbReference type="Proteomes" id="UP000014760"/>
    </source>
</evidence>
<dbReference type="GO" id="GO:0000056">
    <property type="term" value="P:ribosomal small subunit export from nucleus"/>
    <property type="evidence" value="ECO:0007669"/>
    <property type="project" value="TreeGrafter"/>
</dbReference>
<dbReference type="GO" id="GO:0005829">
    <property type="term" value="C:cytosol"/>
    <property type="evidence" value="ECO:0007669"/>
    <property type="project" value="TreeGrafter"/>
</dbReference>
<sequence>MPKKKFIDKKNAVTFHLVHRSQKDPLQADADAPQHVLLPANAATEAAQEKKKEKLRTYGIYYEDDYDYMQHMKSVNEVHDVAPTEVFRIQSQQKEDSVVNLPSEVFASAKEDDIGLLNKAAPQSGPRLDWDPDIVAALDEDFDFDNPENLLDDDFVIQANDGQMEALEVDDDDEGGFASDEADLSDEDGDVLGSLDGHDFDDCETKTRFTDYSVSSSVIQRNEGLTLLDDRFEKLYEQYDDTEIGALDHEDIAGCMLTESALLNSMVEEFEDSKKVIALKDVMVKTKRMNVNSDSEEDSADEMDKVVVDADPKEKWDCESIISTYSNIYNHPKTISEPSKRKPRPINVNNKYDMPVEGLPERGLTLKEIQQGTKPIREMTCVYRPKGEDTEERKARKAAVKAERKARREEKKANKEAFKEEKKRQEKDQLNTNKNTLGMKIH</sequence>
<dbReference type="HOGENOM" id="CLU_035718_0_0_1"/>
<accession>X1ZD67</accession>
<feature type="compositionally biased region" description="Basic and acidic residues" evidence="3">
    <location>
        <begin position="385"/>
        <end position="429"/>
    </location>
</feature>
<comment type="similarity">
    <text evidence="1">Belongs to the LTV1 family.</text>
</comment>
<dbReference type="EnsemblMetazoa" id="CapteT173712">
    <property type="protein sequence ID" value="CapteP173712"/>
    <property type="gene ID" value="CapteG173712"/>
</dbReference>
<dbReference type="GO" id="GO:0005634">
    <property type="term" value="C:nucleus"/>
    <property type="evidence" value="ECO:0007669"/>
    <property type="project" value="TreeGrafter"/>
</dbReference>
<dbReference type="EMBL" id="AMQN01010477">
    <property type="status" value="NOT_ANNOTATED_CDS"/>
    <property type="molecule type" value="Genomic_DNA"/>
</dbReference>
<reference evidence="5" key="2">
    <citation type="journal article" date="2013" name="Nature">
        <title>Insights into bilaterian evolution from three spiralian genomes.</title>
        <authorList>
            <person name="Simakov O."/>
            <person name="Marletaz F."/>
            <person name="Cho S.J."/>
            <person name="Edsinger-Gonzales E."/>
            <person name="Havlak P."/>
            <person name="Hellsten U."/>
            <person name="Kuo D.H."/>
            <person name="Larsson T."/>
            <person name="Lv J."/>
            <person name="Arendt D."/>
            <person name="Savage R."/>
            <person name="Osoegawa K."/>
            <person name="de Jong P."/>
            <person name="Grimwood J."/>
            <person name="Chapman J.A."/>
            <person name="Shapiro H."/>
            <person name="Aerts A."/>
            <person name="Otillar R.P."/>
            <person name="Terry A.Y."/>
            <person name="Boore J.L."/>
            <person name="Grigoriev I.V."/>
            <person name="Lindberg D.R."/>
            <person name="Seaver E.C."/>
            <person name="Weisblat D.A."/>
            <person name="Putnam N.H."/>
            <person name="Rokhsar D.S."/>
        </authorList>
    </citation>
    <scope>NUCLEOTIDE SEQUENCE</scope>
    <source>
        <strain evidence="5">I ESC-2004</strain>
    </source>
</reference>
<dbReference type="InterPro" id="IPR007307">
    <property type="entry name" value="Ltv1"/>
</dbReference>
<dbReference type="Pfam" id="PF04180">
    <property type="entry name" value="LTV"/>
    <property type="match status" value="2"/>
</dbReference>
<evidence type="ECO:0000256" key="2">
    <source>
        <dbReference type="ARBA" id="ARBA00021561"/>
    </source>
</evidence>
<reference evidence="5" key="1">
    <citation type="submission" date="2012-12" db="EMBL/GenBank/DDBJ databases">
        <authorList>
            <person name="Hellsten U."/>
            <person name="Grimwood J."/>
            <person name="Chapman J.A."/>
            <person name="Shapiro H."/>
            <person name="Aerts A."/>
            <person name="Otillar R.P."/>
            <person name="Terry A.Y."/>
            <person name="Boore J.L."/>
            <person name="Simakov O."/>
            <person name="Marletaz F."/>
            <person name="Cho S.-J."/>
            <person name="Edsinger-Gonzales E."/>
            <person name="Havlak P."/>
            <person name="Kuo D.-H."/>
            <person name="Larsson T."/>
            <person name="Lv J."/>
            <person name="Arendt D."/>
            <person name="Savage R."/>
            <person name="Osoegawa K."/>
            <person name="de Jong P."/>
            <person name="Lindberg D.R."/>
            <person name="Seaver E.C."/>
            <person name="Weisblat D.A."/>
            <person name="Putnam N.H."/>
            <person name="Grigoriev I.V."/>
            <person name="Rokhsar D.S."/>
        </authorList>
    </citation>
    <scope>NUCLEOTIDE SEQUENCE</scope>
    <source>
        <strain evidence="5">I ESC-2004</strain>
    </source>
</reference>
<dbReference type="AlphaFoldDB" id="X1ZD67"/>
<dbReference type="PANTHER" id="PTHR21531">
    <property type="entry name" value="LOW-TEMPERATURE VIABILITY PROTEIN LTV1-RELATED"/>
    <property type="match status" value="1"/>
</dbReference>
<dbReference type="PANTHER" id="PTHR21531:SF0">
    <property type="entry name" value="PROTEIN LTV1 HOMOLOG"/>
    <property type="match status" value="1"/>
</dbReference>
<evidence type="ECO:0000313" key="4">
    <source>
        <dbReference type="EnsemblMetazoa" id="CapteP173712"/>
    </source>
</evidence>
<name>X1ZD67_CAPTE</name>
<evidence type="ECO:0000256" key="3">
    <source>
        <dbReference type="SAM" id="MobiDB-lite"/>
    </source>
</evidence>
<dbReference type="GO" id="GO:0042274">
    <property type="term" value="P:ribosomal small subunit biogenesis"/>
    <property type="evidence" value="ECO:0007669"/>
    <property type="project" value="InterPro"/>
</dbReference>
<protein>
    <recommendedName>
        <fullName evidence="2">Protein LTV1 homolog</fullName>
    </recommendedName>
</protein>
<reference evidence="4" key="3">
    <citation type="submission" date="2015-06" db="UniProtKB">
        <authorList>
            <consortium name="EnsemblMetazoa"/>
        </authorList>
    </citation>
    <scope>IDENTIFICATION</scope>
</reference>
<feature type="region of interest" description="Disordered" evidence="3">
    <location>
        <begin position="382"/>
        <end position="442"/>
    </location>
</feature>
<evidence type="ECO:0000256" key="1">
    <source>
        <dbReference type="ARBA" id="ARBA00009078"/>
    </source>
</evidence>
<dbReference type="GO" id="GO:0030688">
    <property type="term" value="C:preribosome, small subunit precursor"/>
    <property type="evidence" value="ECO:0007669"/>
    <property type="project" value="TreeGrafter"/>
</dbReference>
<organism evidence="4 5">
    <name type="scientific">Capitella teleta</name>
    <name type="common">Polychaete worm</name>
    <dbReference type="NCBI Taxonomy" id="283909"/>
    <lineage>
        <taxon>Eukaryota</taxon>
        <taxon>Metazoa</taxon>
        <taxon>Spiralia</taxon>
        <taxon>Lophotrochozoa</taxon>
        <taxon>Annelida</taxon>
        <taxon>Polychaeta</taxon>
        <taxon>Sedentaria</taxon>
        <taxon>Scolecida</taxon>
        <taxon>Capitellidae</taxon>
        <taxon>Capitella</taxon>
    </lineage>
</organism>
<keyword evidence="5" id="KW-1185">Reference proteome</keyword>
<dbReference type="Proteomes" id="UP000014760">
    <property type="component" value="Unassembled WGS sequence"/>
</dbReference>
<dbReference type="OMA" id="TKEFLFM"/>